<evidence type="ECO:0000313" key="4">
    <source>
        <dbReference type="EMBL" id="TXG00010.1"/>
    </source>
</evidence>
<evidence type="ECO:0000259" key="3">
    <source>
        <dbReference type="Pfam" id="PF20432"/>
    </source>
</evidence>
<name>A0A5C7FVJ4_9BURK</name>
<dbReference type="EMBL" id="VPFD01000009">
    <property type="protein sequence ID" value="TXG00010.1"/>
    <property type="molecule type" value="Genomic_DNA"/>
</dbReference>
<evidence type="ECO:0000259" key="2">
    <source>
        <dbReference type="Pfam" id="PF09722"/>
    </source>
</evidence>
<keyword evidence="5" id="KW-1185">Reference proteome</keyword>
<organism evidence="4 5">
    <name type="scientific">Massilia arenae</name>
    <dbReference type="NCBI Taxonomy" id="2603288"/>
    <lineage>
        <taxon>Bacteria</taxon>
        <taxon>Pseudomonadati</taxon>
        <taxon>Pseudomonadota</taxon>
        <taxon>Betaproteobacteria</taxon>
        <taxon>Burkholderiales</taxon>
        <taxon>Oxalobacteraceae</taxon>
        <taxon>Telluria group</taxon>
        <taxon>Massilia</taxon>
    </lineage>
</organism>
<dbReference type="InterPro" id="IPR046847">
    <property type="entry name" value="Xre-like_HTH"/>
</dbReference>
<dbReference type="InterPro" id="IPR024467">
    <property type="entry name" value="Xre/MbcA/ParS-like_toxin-bd"/>
</dbReference>
<dbReference type="AlphaFoldDB" id="A0A5C7FVJ4"/>
<accession>A0A5C7FVJ4</accession>
<evidence type="ECO:0000313" key="5">
    <source>
        <dbReference type="Proteomes" id="UP000321413"/>
    </source>
</evidence>
<dbReference type="Proteomes" id="UP000321413">
    <property type="component" value="Unassembled WGS sequence"/>
</dbReference>
<dbReference type="Pfam" id="PF09722">
    <property type="entry name" value="Xre_MbcA_ParS_C"/>
    <property type="match status" value="1"/>
</dbReference>
<dbReference type="Pfam" id="PF20432">
    <property type="entry name" value="Xre-like-HTH"/>
    <property type="match status" value="1"/>
</dbReference>
<comment type="caution">
    <text evidence="4">The sequence shown here is derived from an EMBL/GenBank/DDBJ whole genome shotgun (WGS) entry which is preliminary data.</text>
</comment>
<feature type="region of interest" description="Disordered" evidence="1">
    <location>
        <begin position="1"/>
        <end position="23"/>
    </location>
</feature>
<evidence type="ECO:0000256" key="1">
    <source>
        <dbReference type="SAM" id="MobiDB-lite"/>
    </source>
</evidence>
<gene>
    <name evidence="4" type="ORF">FVD38_10000</name>
</gene>
<protein>
    <submittedName>
        <fullName evidence="4">DUF2384 domain-containing protein</fullName>
    </submittedName>
</protein>
<reference evidence="4 5" key="1">
    <citation type="submission" date="2019-08" db="EMBL/GenBank/DDBJ databases">
        <title>Massilia golmudensis sp. nov., isolated from sand in the Qinghai-Tibetan Plateau.</title>
        <authorList>
            <person name="Zhang B."/>
        </authorList>
    </citation>
    <scope>NUCLEOTIDE SEQUENCE [LARGE SCALE GENOMIC DNA]</scope>
    <source>
        <strain evidence="4 5">GEM5</strain>
    </source>
</reference>
<proteinExistence type="predicted"/>
<dbReference type="GO" id="GO:0003677">
    <property type="term" value="F:DNA binding"/>
    <property type="evidence" value="ECO:0007669"/>
    <property type="project" value="InterPro"/>
</dbReference>
<dbReference type="RefSeq" id="WP_147934683.1">
    <property type="nucleotide sequence ID" value="NZ_VPFD01000009.1"/>
</dbReference>
<feature type="domain" description="Antitoxin Xre/MbcA/ParS-like toxin-binding" evidence="2">
    <location>
        <begin position="142"/>
        <end position="185"/>
    </location>
</feature>
<feature type="domain" description="Antitoxin Xre-like helix-turn-helix" evidence="3">
    <location>
        <begin position="61"/>
        <end position="118"/>
    </location>
</feature>
<sequence>MSKSRKVKASATAAHTRKSGHGGAASGLAVAVTYPSAAPTGESTHFVAEASQLYHVDPQARIALIREGVPAASIGELSTHMGISKENLLASLGLSRATINRKERNATPLSRDESERVLGVGMLIGMVHTMVQQSGDPAGFDAARWVAGWLASPVPALAGATPASYMDTIEGQRLVAELLARTQSGVYA</sequence>